<organism evidence="2 3">
    <name type="scientific">Tetrabaena socialis</name>
    <dbReference type="NCBI Taxonomy" id="47790"/>
    <lineage>
        <taxon>Eukaryota</taxon>
        <taxon>Viridiplantae</taxon>
        <taxon>Chlorophyta</taxon>
        <taxon>core chlorophytes</taxon>
        <taxon>Chlorophyceae</taxon>
        <taxon>CS clade</taxon>
        <taxon>Chlamydomonadales</taxon>
        <taxon>Tetrabaenaceae</taxon>
        <taxon>Tetrabaena</taxon>
    </lineage>
</organism>
<dbReference type="EMBL" id="PGGS01001196">
    <property type="protein sequence ID" value="PNH00734.1"/>
    <property type="molecule type" value="Genomic_DNA"/>
</dbReference>
<sequence>GKGRLSECSRKQSTHPPPLRAGPRRWRRRLSLSLFSRRSLRSAPTRSSTAPRRTRSCAQSLTHWLPPCRRLLPPTGPRAPSSLAAAAMLCSATRARPLEAAAAASQQSAPPSASLLG</sequence>
<name>A0A2J7ZKE0_9CHLO</name>
<feature type="compositionally biased region" description="Low complexity" evidence="1">
    <location>
        <begin position="31"/>
        <end position="51"/>
    </location>
</feature>
<evidence type="ECO:0000256" key="1">
    <source>
        <dbReference type="SAM" id="MobiDB-lite"/>
    </source>
</evidence>
<dbReference type="Proteomes" id="UP000236333">
    <property type="component" value="Unassembled WGS sequence"/>
</dbReference>
<feature type="region of interest" description="Disordered" evidence="1">
    <location>
        <begin position="98"/>
        <end position="117"/>
    </location>
</feature>
<gene>
    <name evidence="2" type="ORF">TSOC_013430</name>
</gene>
<proteinExistence type="predicted"/>
<evidence type="ECO:0000313" key="3">
    <source>
        <dbReference type="Proteomes" id="UP000236333"/>
    </source>
</evidence>
<dbReference type="AlphaFoldDB" id="A0A2J7ZKE0"/>
<keyword evidence="3" id="KW-1185">Reference proteome</keyword>
<feature type="compositionally biased region" description="Basic and acidic residues" evidence="1">
    <location>
        <begin position="1"/>
        <end position="10"/>
    </location>
</feature>
<feature type="region of interest" description="Disordered" evidence="1">
    <location>
        <begin position="1"/>
        <end position="58"/>
    </location>
</feature>
<reference evidence="2 3" key="1">
    <citation type="journal article" date="2017" name="Mol. Biol. Evol.">
        <title>The 4-celled Tetrabaena socialis nuclear genome reveals the essential components for genetic control of cell number at the origin of multicellularity in the volvocine lineage.</title>
        <authorList>
            <person name="Featherston J."/>
            <person name="Arakaki Y."/>
            <person name="Hanschen E.R."/>
            <person name="Ferris P.J."/>
            <person name="Michod R.E."/>
            <person name="Olson B.J.S.C."/>
            <person name="Nozaki H."/>
            <person name="Durand P.M."/>
        </authorList>
    </citation>
    <scope>NUCLEOTIDE SEQUENCE [LARGE SCALE GENOMIC DNA]</scope>
    <source>
        <strain evidence="2 3">NIES-571</strain>
    </source>
</reference>
<feature type="non-terminal residue" evidence="2">
    <location>
        <position position="117"/>
    </location>
</feature>
<accession>A0A2J7ZKE0</accession>
<comment type="caution">
    <text evidence="2">The sequence shown here is derived from an EMBL/GenBank/DDBJ whole genome shotgun (WGS) entry which is preliminary data.</text>
</comment>
<protein>
    <submittedName>
        <fullName evidence="2">Uncharacterized protein</fullName>
    </submittedName>
</protein>
<feature type="non-terminal residue" evidence="2">
    <location>
        <position position="1"/>
    </location>
</feature>
<evidence type="ECO:0000313" key="2">
    <source>
        <dbReference type="EMBL" id="PNH00734.1"/>
    </source>
</evidence>